<dbReference type="PROSITE" id="PS50975">
    <property type="entry name" value="ATP_GRASP"/>
    <property type="match status" value="1"/>
</dbReference>
<dbReference type="GO" id="GO:0005524">
    <property type="term" value="F:ATP binding"/>
    <property type="evidence" value="ECO:0007669"/>
    <property type="project" value="UniProtKB-UniRule"/>
</dbReference>
<dbReference type="Proteomes" id="UP000178089">
    <property type="component" value="Unassembled WGS sequence"/>
</dbReference>
<dbReference type="AlphaFoldDB" id="A0A1G2MZS4"/>
<proteinExistence type="predicted"/>
<organism evidence="3 4">
    <name type="scientific">Candidatus Taylorbacteria bacterium RIFCSPHIGHO2_12_FULL_45_16</name>
    <dbReference type="NCBI Taxonomy" id="1802315"/>
    <lineage>
        <taxon>Bacteria</taxon>
        <taxon>Candidatus Tayloriibacteriota</taxon>
    </lineage>
</organism>
<comment type="caution">
    <text evidence="3">The sequence shown here is derived from an EMBL/GenBank/DDBJ whole genome shotgun (WGS) entry which is preliminary data.</text>
</comment>
<dbReference type="InterPro" id="IPR003806">
    <property type="entry name" value="ATP-grasp_PylC-type"/>
</dbReference>
<evidence type="ECO:0000259" key="2">
    <source>
        <dbReference type="PROSITE" id="PS50975"/>
    </source>
</evidence>
<evidence type="ECO:0000256" key="1">
    <source>
        <dbReference type="PROSITE-ProRule" id="PRU00409"/>
    </source>
</evidence>
<evidence type="ECO:0000313" key="4">
    <source>
        <dbReference type="Proteomes" id="UP000178089"/>
    </source>
</evidence>
<feature type="domain" description="ATP-grasp" evidence="2">
    <location>
        <begin position="120"/>
        <end position="330"/>
    </location>
</feature>
<dbReference type="Pfam" id="PF02655">
    <property type="entry name" value="ATP-grasp_3"/>
    <property type="match status" value="1"/>
</dbReference>
<gene>
    <name evidence="3" type="ORF">A3F51_00200</name>
</gene>
<name>A0A1G2MZS4_9BACT</name>
<sequence length="413" mass="45744">MKLPRPITYITRDLERAIGMEPSGEYVVVANKTPYSEKYASRCPEDSVILVNGTPEDGVLGTSELMDHPVVKEKLAAQKSDVLVFKNTARVEEAAAKSGLRLLNPKAQLSETVENKMSQIEWLGELGRKYLPHHIIMPAKNLTWTGEPFIIQWAHGHTGGGTFLISSETELKTIQEKFPYRVTRRTIHIHGPSFTVNAIVAADKILVGNISYQITGVAPFTDNPFSTVGNDWGVTHNLLNETEVEFIETMTSDIGKKLNIAGWRGLYGVDVIQDDKTGTIYLIEINARQPASASFESHLQNENRIQGQISRVATRLCGITTFEAHLKALLGEKIDQPLIPINDGAQIVQRVTKTSKVVPAEKITALESLGYNLAIYPNTDLNEDLVRIQSARGIIETYGVFNERGKEIVEKVA</sequence>
<dbReference type="EMBL" id="MHRT01000004">
    <property type="protein sequence ID" value="OHA29445.1"/>
    <property type="molecule type" value="Genomic_DNA"/>
</dbReference>
<evidence type="ECO:0000313" key="3">
    <source>
        <dbReference type="EMBL" id="OHA29445.1"/>
    </source>
</evidence>
<protein>
    <recommendedName>
        <fullName evidence="2">ATP-grasp domain-containing protein</fullName>
    </recommendedName>
</protein>
<dbReference type="GO" id="GO:0046872">
    <property type="term" value="F:metal ion binding"/>
    <property type="evidence" value="ECO:0007669"/>
    <property type="project" value="InterPro"/>
</dbReference>
<keyword evidence="1" id="KW-0067">ATP-binding</keyword>
<dbReference type="SUPFAM" id="SSF56059">
    <property type="entry name" value="Glutathione synthetase ATP-binding domain-like"/>
    <property type="match status" value="1"/>
</dbReference>
<dbReference type="Gene3D" id="3.30.470.20">
    <property type="entry name" value="ATP-grasp fold, B domain"/>
    <property type="match status" value="1"/>
</dbReference>
<keyword evidence="1" id="KW-0547">Nucleotide-binding</keyword>
<reference evidence="3 4" key="1">
    <citation type="journal article" date="2016" name="Nat. Commun.">
        <title>Thousands of microbial genomes shed light on interconnected biogeochemical processes in an aquifer system.</title>
        <authorList>
            <person name="Anantharaman K."/>
            <person name="Brown C.T."/>
            <person name="Hug L.A."/>
            <person name="Sharon I."/>
            <person name="Castelle C.J."/>
            <person name="Probst A.J."/>
            <person name="Thomas B.C."/>
            <person name="Singh A."/>
            <person name="Wilkins M.J."/>
            <person name="Karaoz U."/>
            <person name="Brodie E.L."/>
            <person name="Williams K.H."/>
            <person name="Hubbard S.S."/>
            <person name="Banfield J.F."/>
        </authorList>
    </citation>
    <scope>NUCLEOTIDE SEQUENCE [LARGE SCALE GENOMIC DNA]</scope>
</reference>
<dbReference type="STRING" id="1802315.A3F51_00200"/>
<dbReference type="InterPro" id="IPR011761">
    <property type="entry name" value="ATP-grasp"/>
</dbReference>
<accession>A0A1G2MZS4</accession>